<dbReference type="SMART" id="SM00028">
    <property type="entry name" value="TPR"/>
    <property type="match status" value="5"/>
</dbReference>
<reference evidence="5 6" key="1">
    <citation type="journal article" date="2016" name="Front. Microbiol.">
        <title>Genome and transcriptome sequences reveal the specific parasitism of the nematophagous Purpureocillium lilacinum 36-1.</title>
        <authorList>
            <person name="Xie J."/>
            <person name="Li S."/>
            <person name="Mo C."/>
            <person name="Xiao X."/>
            <person name="Peng D."/>
            <person name="Wang G."/>
            <person name="Xiao Y."/>
        </authorList>
    </citation>
    <scope>NUCLEOTIDE SEQUENCE [LARGE SCALE GENOMIC DNA]</scope>
    <source>
        <strain evidence="5 6">36-1</strain>
    </source>
</reference>
<dbReference type="InterPro" id="IPR019734">
    <property type="entry name" value="TPR_rpt"/>
</dbReference>
<dbReference type="Pfam" id="PF00931">
    <property type="entry name" value="NB-ARC"/>
    <property type="match status" value="1"/>
</dbReference>
<sequence>MYLSGCDLCERRLADHTLPPHTVSVLADSNRNGDRRWRQSHRASSPLWHQALEKYRDELRGAGDYDAIQKVRTLDELIDSFASMQDAAPSNYAGVLSLSRIAPRLKFVDDFSAVLALCFGADAGLTAAVWGSIRLILSHASSAAETLQDILDMLEELSLTLPRLQVYEQTLPPSRQLQQALLDVYCEIICFYARAIHFLRNNPHLVLRKNAWQSFRSDFSRTIMRIKRMSSTVESEADLARMRKDGLQYKEVLELLTPMKMKASGDGKPTQYNNIPFAANAKFSGRDELLAAIDETIGPDSAATSLKSVALVGMGGVGKTQTAMRFAYRNLAKFDVVLWVAADNAISIGQTFRTIATGLGLHESEERVDAAAAIYKVKQWLATSSEHSDSNEYWIFSKMPDNVGSSYLLVFDNADDIVALKTAWPGTVRGSVLLTTRDFTVAMPLVTKTISVGPLSVDDGSRMLLKAIDQDRPSSEDELHARAISGIFGGLPLALTQVGGFMKQRKLCLRDFLPLYRRHAAKIDARKTPGSDYEHTLSTVWDVSLEKLTDMSVRFLNLLSFFDPDGISEEVLLRGSRDIGDQDFFFLSDEMDVGDASEELLRTSLVDRTAESASLSMHRLLQSAVQKRLDELESTRYIDLVVDLLCWGFPDHSSVDIVQLVKNQGKSPGDHRKYADLLLRCGWYLYESEMYTIAKAMVEQAVSTFGNKTSLEYASAIDLGGLIDLDLAQPSKALERFKQALEIRKASLGPEDPFIAYSLNNMALAYCEMGELDLAFAAHEEAIRLRLAANSDRIGNSYSNMSSLLLRMGRSDEAEEMLARCPSLKDFNDETFLATGNPRFSGDMVLLSRIRLAQGRLGDALRLASKALAFRRKLLGNRLKTCDSQYDVASMLLKQGHESSAIQLLEEVIGMSETFVEGEGQRARALYKLAEVYGSREGMRAECLAFEEKALALRASLRPDLQDAPFEEAEFSKLCLWMLCSHSDPAAHQQGSSAGLSPTGTWKLQPSSPAAKPRRLQRVQRLLRGRRQSEPGAAIANRQRLIGRIGKLKLERAARYPYYGLISSSQAHSARAILDLAPTTLPPAPTTLARIRIQRPRLGIAANELLDHPFSERDDDAAAADASVVTDNPTVDSATHALPSPPSTMSRLFPHTAYAEDQPLSHLILTTHVLTRGLTAGTLLGTLVATARHSIPALRPRAASAAALARPLPAKVLLGASAGSVAGVGLLAVALAARMRGREDVEWRDRAWRLLENEGQLETDDWTYAGMGLAAGAGEGHGVEGAGGRDGVGERGGDGGLYGVEVWVEWGKVSG</sequence>
<accession>A0A2U3E5S1</accession>
<dbReference type="GO" id="GO:0043531">
    <property type="term" value="F:ADP binding"/>
    <property type="evidence" value="ECO:0007669"/>
    <property type="project" value="InterPro"/>
</dbReference>
<evidence type="ECO:0000259" key="2">
    <source>
        <dbReference type="Pfam" id="PF00931"/>
    </source>
</evidence>
<feature type="domain" description="DUF7708" evidence="3">
    <location>
        <begin position="107"/>
        <end position="241"/>
    </location>
</feature>
<comment type="caution">
    <text evidence="5">The sequence shown here is derived from an EMBL/GenBank/DDBJ whole genome shotgun (WGS) entry which is preliminary data.</text>
</comment>
<dbReference type="PRINTS" id="PR00364">
    <property type="entry name" value="DISEASERSIST"/>
</dbReference>
<proteinExistence type="predicted"/>
<dbReference type="EMBL" id="LCWV01000011">
    <property type="protein sequence ID" value="PWI69843.1"/>
    <property type="molecule type" value="Genomic_DNA"/>
</dbReference>
<dbReference type="InterPro" id="IPR056681">
    <property type="entry name" value="DUF7779"/>
</dbReference>
<dbReference type="Gene3D" id="3.40.50.300">
    <property type="entry name" value="P-loop containing nucleotide triphosphate hydrolases"/>
    <property type="match status" value="1"/>
</dbReference>
<dbReference type="Proteomes" id="UP000245956">
    <property type="component" value="Unassembled WGS sequence"/>
</dbReference>
<dbReference type="Pfam" id="PF25000">
    <property type="entry name" value="DUF7779"/>
    <property type="match status" value="1"/>
</dbReference>
<dbReference type="InterPro" id="IPR027417">
    <property type="entry name" value="P-loop_NTPase"/>
</dbReference>
<feature type="domain" description="NB-ARC" evidence="2">
    <location>
        <begin position="305"/>
        <end position="461"/>
    </location>
</feature>
<protein>
    <submittedName>
        <fullName evidence="5">Uncharacterized protein</fullName>
    </submittedName>
</protein>
<feature type="domain" description="DUF7779" evidence="4">
    <location>
        <begin position="544"/>
        <end position="631"/>
    </location>
</feature>
<feature type="compositionally biased region" description="Polar residues" evidence="1">
    <location>
        <begin position="989"/>
        <end position="1008"/>
    </location>
</feature>
<dbReference type="InterPro" id="IPR002182">
    <property type="entry name" value="NB-ARC"/>
</dbReference>
<evidence type="ECO:0000256" key="1">
    <source>
        <dbReference type="SAM" id="MobiDB-lite"/>
    </source>
</evidence>
<dbReference type="Pfam" id="PF13424">
    <property type="entry name" value="TPR_12"/>
    <property type="match status" value="1"/>
</dbReference>
<evidence type="ECO:0000313" key="6">
    <source>
        <dbReference type="Proteomes" id="UP000245956"/>
    </source>
</evidence>
<dbReference type="InterPro" id="IPR056125">
    <property type="entry name" value="DUF7708"/>
</dbReference>
<dbReference type="SUPFAM" id="SSF52540">
    <property type="entry name" value="P-loop containing nucleoside triphosphate hydrolases"/>
    <property type="match status" value="1"/>
</dbReference>
<evidence type="ECO:0000313" key="5">
    <source>
        <dbReference type="EMBL" id="PWI69843.1"/>
    </source>
</evidence>
<evidence type="ECO:0000259" key="4">
    <source>
        <dbReference type="Pfam" id="PF25000"/>
    </source>
</evidence>
<dbReference type="PANTHER" id="PTHR35205">
    <property type="entry name" value="NB-ARC AND TPR DOMAIN PROTEIN"/>
    <property type="match status" value="1"/>
</dbReference>
<gene>
    <name evidence="5" type="ORF">PCL_00755</name>
</gene>
<dbReference type="Gene3D" id="1.25.40.10">
    <property type="entry name" value="Tetratricopeptide repeat domain"/>
    <property type="match status" value="2"/>
</dbReference>
<organism evidence="5 6">
    <name type="scientific">Purpureocillium lilacinum</name>
    <name type="common">Paecilomyces lilacinus</name>
    <dbReference type="NCBI Taxonomy" id="33203"/>
    <lineage>
        <taxon>Eukaryota</taxon>
        <taxon>Fungi</taxon>
        <taxon>Dikarya</taxon>
        <taxon>Ascomycota</taxon>
        <taxon>Pezizomycotina</taxon>
        <taxon>Sordariomycetes</taxon>
        <taxon>Hypocreomycetidae</taxon>
        <taxon>Hypocreales</taxon>
        <taxon>Ophiocordycipitaceae</taxon>
        <taxon>Purpureocillium</taxon>
    </lineage>
</organism>
<evidence type="ECO:0000259" key="3">
    <source>
        <dbReference type="Pfam" id="PF24809"/>
    </source>
</evidence>
<dbReference type="InterPro" id="IPR011990">
    <property type="entry name" value="TPR-like_helical_dom_sf"/>
</dbReference>
<feature type="region of interest" description="Disordered" evidence="1">
    <location>
        <begin position="988"/>
        <end position="1015"/>
    </location>
</feature>
<dbReference type="PANTHER" id="PTHR35205:SF1">
    <property type="entry name" value="ZU5 DOMAIN-CONTAINING PROTEIN"/>
    <property type="match status" value="1"/>
</dbReference>
<dbReference type="Pfam" id="PF24809">
    <property type="entry name" value="DUF7708"/>
    <property type="match status" value="1"/>
</dbReference>
<dbReference type="SUPFAM" id="SSF48452">
    <property type="entry name" value="TPR-like"/>
    <property type="match status" value="2"/>
</dbReference>
<name>A0A2U3E5S1_PURLI</name>